<dbReference type="Gene3D" id="3.40.630.30">
    <property type="match status" value="1"/>
</dbReference>
<dbReference type="Proteomes" id="UP000239936">
    <property type="component" value="Unassembled WGS sequence"/>
</dbReference>
<dbReference type="InterPro" id="IPR043690">
    <property type="entry name" value="RimI"/>
</dbReference>
<dbReference type="PROSITE" id="PS51186">
    <property type="entry name" value="GNAT"/>
    <property type="match status" value="1"/>
</dbReference>
<gene>
    <name evidence="5 8" type="primary">rimI</name>
    <name evidence="8" type="ORF">CXB77_11985</name>
</gene>
<evidence type="ECO:0000256" key="5">
    <source>
        <dbReference type="HAMAP-Rule" id="MF_02210"/>
    </source>
</evidence>
<dbReference type="PANTHER" id="PTHR43420:SF12">
    <property type="entry name" value="N-ACETYLTRANSFERASE DOMAIN-CONTAINING PROTEIN"/>
    <property type="match status" value="1"/>
</dbReference>
<evidence type="ECO:0000259" key="7">
    <source>
        <dbReference type="PROSITE" id="PS51186"/>
    </source>
</evidence>
<keyword evidence="9" id="KW-1185">Reference proteome</keyword>
<keyword evidence="2 5" id="KW-0963">Cytoplasm</keyword>
<evidence type="ECO:0000256" key="1">
    <source>
        <dbReference type="ARBA" id="ARBA00005395"/>
    </source>
</evidence>
<dbReference type="GO" id="GO:0008999">
    <property type="term" value="F:protein-N-terminal-alanine acetyltransferase activity"/>
    <property type="evidence" value="ECO:0007669"/>
    <property type="project" value="UniProtKB-UniRule"/>
</dbReference>
<dbReference type="EMBL" id="PPGH01000037">
    <property type="protein sequence ID" value="PQJ95742.1"/>
    <property type="molecule type" value="Genomic_DNA"/>
</dbReference>
<comment type="caution">
    <text evidence="8">The sequence shown here is derived from an EMBL/GenBank/DDBJ whole genome shotgun (WGS) entry which is preliminary data.</text>
</comment>
<name>A0A2S7XQN2_9GAMM</name>
<evidence type="ECO:0000256" key="3">
    <source>
        <dbReference type="ARBA" id="ARBA00022679"/>
    </source>
</evidence>
<dbReference type="Pfam" id="PF00583">
    <property type="entry name" value="Acetyltransf_1"/>
    <property type="match status" value="1"/>
</dbReference>
<organism evidence="8 9">
    <name type="scientific">Chromatium okenii</name>
    <dbReference type="NCBI Taxonomy" id="61644"/>
    <lineage>
        <taxon>Bacteria</taxon>
        <taxon>Pseudomonadati</taxon>
        <taxon>Pseudomonadota</taxon>
        <taxon>Gammaproteobacteria</taxon>
        <taxon>Chromatiales</taxon>
        <taxon>Chromatiaceae</taxon>
        <taxon>Chromatium</taxon>
    </lineage>
</organism>
<protein>
    <recommendedName>
        <fullName evidence="5 6">[Ribosomal protein bS18]-alanine N-acetyltransferase</fullName>
        <ecNumber evidence="5 6">2.3.1.266</ecNumber>
    </recommendedName>
</protein>
<dbReference type="AlphaFoldDB" id="A0A2S7XQN2"/>
<dbReference type="CDD" id="cd04301">
    <property type="entry name" value="NAT_SF"/>
    <property type="match status" value="1"/>
</dbReference>
<feature type="binding site" evidence="5">
    <location>
        <begin position="71"/>
        <end position="76"/>
    </location>
    <ligand>
        <name>acetyl-CoA</name>
        <dbReference type="ChEBI" id="CHEBI:57288"/>
    </ligand>
</feature>
<sequence>MTHADLPTVYAIECAAYPHPWNLEIFVDCLRVDYCCLVVEIGQTAIGYGIISVAVGECHIFNLCIHPHWQRRGFGRILLRHLLTLARQHQAGTAFLEVRASNQSAQALYSAEGFCEIGVRRHYYPTVKGREDAIVLALELMPIDFNV</sequence>
<keyword evidence="4 5" id="KW-0012">Acyltransferase</keyword>
<dbReference type="OrthoDB" id="9796919at2"/>
<dbReference type="NCBIfam" id="TIGR01575">
    <property type="entry name" value="rimI"/>
    <property type="match status" value="1"/>
</dbReference>
<dbReference type="EC" id="2.3.1.266" evidence="5 6"/>
<evidence type="ECO:0000256" key="4">
    <source>
        <dbReference type="ARBA" id="ARBA00023315"/>
    </source>
</evidence>
<feature type="binding site" evidence="5">
    <location>
        <position position="102"/>
    </location>
    <ligand>
        <name>acetyl-CoA</name>
        <dbReference type="ChEBI" id="CHEBI:57288"/>
    </ligand>
</feature>
<dbReference type="RefSeq" id="WP_105074744.1">
    <property type="nucleotide sequence ID" value="NZ_JAFLKP010000266.1"/>
</dbReference>
<evidence type="ECO:0000313" key="8">
    <source>
        <dbReference type="EMBL" id="PQJ95742.1"/>
    </source>
</evidence>
<evidence type="ECO:0000313" key="9">
    <source>
        <dbReference type="Proteomes" id="UP000239936"/>
    </source>
</evidence>
<feature type="active site" description="Proton donor" evidence="5">
    <location>
        <position position="109"/>
    </location>
</feature>
<reference evidence="8 9" key="1">
    <citation type="submission" date="2018-01" db="EMBL/GenBank/DDBJ databases">
        <title>The complete genome sequence of Chromatium okenii LaCa, a purple sulfur bacterium with a turbulent life.</title>
        <authorList>
            <person name="Luedin S.M."/>
            <person name="Liechti N."/>
            <person name="Storelli N."/>
            <person name="Danza F."/>
            <person name="Wittwer M."/>
            <person name="Pothier J.F."/>
            <person name="Tonolla M.A."/>
        </authorList>
    </citation>
    <scope>NUCLEOTIDE SEQUENCE [LARGE SCALE GENOMIC DNA]</scope>
    <source>
        <strain evidence="8 9">LaCa</strain>
    </source>
</reference>
<accession>A0A2S7XQN2</accession>
<dbReference type="PANTHER" id="PTHR43420">
    <property type="entry name" value="ACETYLTRANSFERASE"/>
    <property type="match status" value="1"/>
</dbReference>
<dbReference type="InterPro" id="IPR050680">
    <property type="entry name" value="YpeA/RimI_acetyltransf"/>
</dbReference>
<comment type="similarity">
    <text evidence="1 5 6">Belongs to the acetyltransferase family. RimI subfamily.</text>
</comment>
<comment type="subcellular location">
    <subcellularLocation>
        <location evidence="5 6">Cytoplasm</location>
    </subcellularLocation>
</comment>
<dbReference type="SUPFAM" id="SSF55729">
    <property type="entry name" value="Acyl-CoA N-acyltransferases (Nat)"/>
    <property type="match status" value="1"/>
</dbReference>
<keyword evidence="3 5" id="KW-0808">Transferase</keyword>
<proteinExistence type="inferred from homology"/>
<dbReference type="GO" id="GO:0005737">
    <property type="term" value="C:cytoplasm"/>
    <property type="evidence" value="ECO:0007669"/>
    <property type="project" value="UniProtKB-SubCell"/>
</dbReference>
<dbReference type="InterPro" id="IPR016181">
    <property type="entry name" value="Acyl_CoA_acyltransferase"/>
</dbReference>
<dbReference type="HAMAP" id="MF_02210">
    <property type="entry name" value="RimI"/>
    <property type="match status" value="1"/>
</dbReference>
<evidence type="ECO:0000256" key="2">
    <source>
        <dbReference type="ARBA" id="ARBA00022490"/>
    </source>
</evidence>
<dbReference type="InterPro" id="IPR000182">
    <property type="entry name" value="GNAT_dom"/>
</dbReference>
<feature type="domain" description="N-acetyltransferase" evidence="7">
    <location>
        <begin position="1"/>
        <end position="141"/>
    </location>
</feature>
<comment type="caution">
    <text evidence="5">Lacks conserved residue(s) required for the propagation of feature annotation.</text>
</comment>
<feature type="active site" description="Proton acceptor" evidence="5">
    <location>
        <position position="97"/>
    </location>
</feature>
<comment type="function">
    <text evidence="5 6">Acetylates the N-terminal alanine of ribosomal protein bS18.</text>
</comment>
<dbReference type="InterPro" id="IPR006464">
    <property type="entry name" value="AcTrfase_RimI/Ard1"/>
</dbReference>
<evidence type="ECO:0000256" key="6">
    <source>
        <dbReference type="RuleBase" id="RU363094"/>
    </source>
</evidence>
<comment type="catalytic activity">
    <reaction evidence="5 6">
        <text>N-terminal L-alanyl-[ribosomal protein bS18] + acetyl-CoA = N-terminal N(alpha)-acetyl-L-alanyl-[ribosomal protein bS18] + CoA + H(+)</text>
        <dbReference type="Rhea" id="RHEA:43756"/>
        <dbReference type="Rhea" id="RHEA-COMP:10676"/>
        <dbReference type="Rhea" id="RHEA-COMP:10677"/>
        <dbReference type="ChEBI" id="CHEBI:15378"/>
        <dbReference type="ChEBI" id="CHEBI:57287"/>
        <dbReference type="ChEBI" id="CHEBI:57288"/>
        <dbReference type="ChEBI" id="CHEBI:64718"/>
        <dbReference type="ChEBI" id="CHEBI:83683"/>
        <dbReference type="EC" id="2.3.1.266"/>
    </reaction>
</comment>